<protein>
    <submittedName>
        <fullName evidence="2">Reverse transcriptase (RNA-dependent DNA polymerase)</fullName>
    </submittedName>
</protein>
<dbReference type="OrthoDB" id="9780724at2"/>
<accession>A0A5C6BEJ6</accession>
<proteinExistence type="predicted"/>
<dbReference type="RefSeq" id="WP_146372663.1">
    <property type="nucleotide sequence ID" value="NZ_SJPP01000002.1"/>
</dbReference>
<sequence>MPKIPKYMTSDFVADDHIRGFFPLDSTLAYIKHGESEIHAYVYDSIFDKNDKTASFLTAPMSYALKDSCHLRKVLALDPVSTFYLYDAVLTHAPTYFQESRPDLRRRYGYSFKRRKPLSPTDQYHDFRRAKYELKAEYKYFAKVDISNCFNSFYHHDVAQFVGSYISHDDEERFGQFLREINSGTSVNCFPQGLYPAKTVGNHFLAFVEESAELRSPAIIRFLDDIYLFSNVERTLRSDVLVLQQMLGSHNLCLNADKTRFGSKGTPFDERNLDAVKKRLLQKREEAVGYDDTESDEVDLEEAEREYLEQIVNEDRVLEEDLELALALIDEGSTIIRLVELVCDQHPHLIKHLHRLFSTATFDDDGACWDILTKRVSRSDISEFELFWIAKIAIHFYEFDHVLAEFLTKIYKHTNASNVVQAVVLECLDNKHGFLEMKESVLRNSPGSIAGIAALMGLREANKSKRNQLCNYVAKSGLHMKVYSDIVKRL</sequence>
<evidence type="ECO:0000313" key="3">
    <source>
        <dbReference type="Proteomes" id="UP000320735"/>
    </source>
</evidence>
<keyword evidence="2" id="KW-0808">Transferase</keyword>
<dbReference type="InterPro" id="IPR000477">
    <property type="entry name" value="RT_dom"/>
</dbReference>
<reference evidence="2 3" key="1">
    <citation type="submission" date="2019-02" db="EMBL/GenBank/DDBJ databases">
        <title>Deep-cultivation of Planctomycetes and their phenomic and genomic characterization uncovers novel biology.</title>
        <authorList>
            <person name="Wiegand S."/>
            <person name="Jogler M."/>
            <person name="Boedeker C."/>
            <person name="Pinto D."/>
            <person name="Vollmers J."/>
            <person name="Rivas-Marin E."/>
            <person name="Kohn T."/>
            <person name="Peeters S.H."/>
            <person name="Heuer A."/>
            <person name="Rast P."/>
            <person name="Oberbeckmann S."/>
            <person name="Bunk B."/>
            <person name="Jeske O."/>
            <person name="Meyerdierks A."/>
            <person name="Storesund J.E."/>
            <person name="Kallscheuer N."/>
            <person name="Luecker S."/>
            <person name="Lage O.M."/>
            <person name="Pohl T."/>
            <person name="Merkel B.J."/>
            <person name="Hornburger P."/>
            <person name="Mueller R.-W."/>
            <person name="Bruemmer F."/>
            <person name="Labrenz M."/>
            <person name="Spormann A.M."/>
            <person name="Op Den Camp H."/>
            <person name="Overmann J."/>
            <person name="Amann R."/>
            <person name="Jetten M.S.M."/>
            <person name="Mascher T."/>
            <person name="Medema M.H."/>
            <person name="Devos D.P."/>
            <person name="Kaster A.-K."/>
            <person name="Ovreas L."/>
            <person name="Rohde M."/>
            <person name="Galperin M.Y."/>
            <person name="Jogler C."/>
        </authorList>
    </citation>
    <scope>NUCLEOTIDE SEQUENCE [LARGE SCALE GENOMIC DNA]</scope>
    <source>
        <strain evidence="2 3">CA54</strain>
    </source>
</reference>
<evidence type="ECO:0000313" key="2">
    <source>
        <dbReference type="EMBL" id="TWU08884.1"/>
    </source>
</evidence>
<evidence type="ECO:0000259" key="1">
    <source>
        <dbReference type="PROSITE" id="PS50878"/>
    </source>
</evidence>
<keyword evidence="2" id="KW-0695">RNA-directed DNA polymerase</keyword>
<feature type="domain" description="Reverse transcriptase" evidence="1">
    <location>
        <begin position="45"/>
        <end position="292"/>
    </location>
</feature>
<dbReference type="Gene3D" id="3.10.10.10">
    <property type="entry name" value="HIV Type 1 Reverse Transcriptase, subunit A, domain 1"/>
    <property type="match status" value="1"/>
</dbReference>
<dbReference type="Gene3D" id="3.30.70.270">
    <property type="match status" value="1"/>
</dbReference>
<dbReference type="PROSITE" id="PS50878">
    <property type="entry name" value="RT_POL"/>
    <property type="match status" value="1"/>
</dbReference>
<comment type="caution">
    <text evidence="2">The sequence shown here is derived from an EMBL/GenBank/DDBJ whole genome shotgun (WGS) entry which is preliminary data.</text>
</comment>
<dbReference type="AlphaFoldDB" id="A0A5C6BEJ6"/>
<dbReference type="InterPro" id="IPR043502">
    <property type="entry name" value="DNA/RNA_pol_sf"/>
</dbReference>
<name>A0A5C6BEJ6_9PLAN</name>
<gene>
    <name evidence="2" type="ORF">CA54_41230</name>
</gene>
<dbReference type="GO" id="GO:0003964">
    <property type="term" value="F:RNA-directed DNA polymerase activity"/>
    <property type="evidence" value="ECO:0007669"/>
    <property type="project" value="UniProtKB-KW"/>
</dbReference>
<dbReference type="Proteomes" id="UP000320735">
    <property type="component" value="Unassembled WGS sequence"/>
</dbReference>
<dbReference type="SUPFAM" id="SSF56672">
    <property type="entry name" value="DNA/RNA polymerases"/>
    <property type="match status" value="1"/>
</dbReference>
<dbReference type="Pfam" id="PF00078">
    <property type="entry name" value="RVT_1"/>
    <property type="match status" value="1"/>
</dbReference>
<dbReference type="EMBL" id="SJPP01000002">
    <property type="protein sequence ID" value="TWU08884.1"/>
    <property type="molecule type" value="Genomic_DNA"/>
</dbReference>
<organism evidence="2 3">
    <name type="scientific">Symmachiella macrocystis</name>
    <dbReference type="NCBI Taxonomy" id="2527985"/>
    <lineage>
        <taxon>Bacteria</taxon>
        <taxon>Pseudomonadati</taxon>
        <taxon>Planctomycetota</taxon>
        <taxon>Planctomycetia</taxon>
        <taxon>Planctomycetales</taxon>
        <taxon>Planctomycetaceae</taxon>
        <taxon>Symmachiella</taxon>
    </lineage>
</organism>
<keyword evidence="2" id="KW-0548">Nucleotidyltransferase</keyword>
<dbReference type="InterPro" id="IPR043128">
    <property type="entry name" value="Rev_trsase/Diguanyl_cyclase"/>
</dbReference>
<keyword evidence="3" id="KW-1185">Reference proteome</keyword>